<dbReference type="EMBL" id="CAEZVZ010000057">
    <property type="protein sequence ID" value="CAB4642224.1"/>
    <property type="molecule type" value="Genomic_DNA"/>
</dbReference>
<organism evidence="1">
    <name type="scientific">freshwater metagenome</name>
    <dbReference type="NCBI Taxonomy" id="449393"/>
    <lineage>
        <taxon>unclassified sequences</taxon>
        <taxon>metagenomes</taxon>
        <taxon>ecological metagenomes</taxon>
    </lineage>
</organism>
<sequence length="121" mass="13487">MATWQELSTFLKSRYKIEREEENIIRLLFEVNGARTHTISVHNFAPMVTFSTPVGLVGEVDAAALLQGVIPFGVAQIGDVYAIMHTSWLATLDELEVEAPINILVKKADELEAKLTGKDRF</sequence>
<accession>A0A6J6K147</accession>
<protein>
    <submittedName>
        <fullName evidence="1">Unannotated protein</fullName>
    </submittedName>
</protein>
<dbReference type="AlphaFoldDB" id="A0A6J6K147"/>
<proteinExistence type="predicted"/>
<evidence type="ECO:0000313" key="1">
    <source>
        <dbReference type="EMBL" id="CAB4642224.1"/>
    </source>
</evidence>
<reference evidence="1" key="1">
    <citation type="submission" date="2020-05" db="EMBL/GenBank/DDBJ databases">
        <authorList>
            <person name="Chiriac C."/>
            <person name="Salcher M."/>
            <person name="Ghai R."/>
            <person name="Kavagutti S V."/>
        </authorList>
    </citation>
    <scope>NUCLEOTIDE SEQUENCE</scope>
</reference>
<name>A0A6J6K147_9ZZZZ</name>
<gene>
    <name evidence="1" type="ORF">UFOPK2162_00543</name>
</gene>